<dbReference type="Proteomes" id="UP000237381">
    <property type="component" value="Unassembled WGS sequence"/>
</dbReference>
<gene>
    <name evidence="2" type="ORF">B0G62_101880</name>
</gene>
<dbReference type="AlphaFoldDB" id="A0A2S4MPF8"/>
<dbReference type="EMBL" id="PQGA01000001">
    <property type="protein sequence ID" value="POR56479.1"/>
    <property type="molecule type" value="Genomic_DNA"/>
</dbReference>
<keyword evidence="1" id="KW-0812">Transmembrane</keyword>
<evidence type="ECO:0000256" key="1">
    <source>
        <dbReference type="SAM" id="Phobius"/>
    </source>
</evidence>
<evidence type="ECO:0000313" key="3">
    <source>
        <dbReference type="Proteomes" id="UP000237381"/>
    </source>
</evidence>
<name>A0A2S4MPF8_9BURK</name>
<protein>
    <submittedName>
        <fullName evidence="2">Uncharacterized protein</fullName>
    </submittedName>
</protein>
<organism evidence="2 3">
    <name type="scientific">Paraburkholderia eburnea</name>
    <dbReference type="NCBI Taxonomy" id="1189126"/>
    <lineage>
        <taxon>Bacteria</taxon>
        <taxon>Pseudomonadati</taxon>
        <taxon>Pseudomonadota</taxon>
        <taxon>Betaproteobacteria</taxon>
        <taxon>Burkholderiales</taxon>
        <taxon>Burkholderiaceae</taxon>
        <taxon>Paraburkholderia</taxon>
    </lineage>
</organism>
<comment type="caution">
    <text evidence="2">The sequence shown here is derived from an EMBL/GenBank/DDBJ whole genome shotgun (WGS) entry which is preliminary data.</text>
</comment>
<accession>A0A2S4MPF8</accession>
<keyword evidence="1" id="KW-1133">Transmembrane helix</keyword>
<reference evidence="2 3" key="1">
    <citation type="submission" date="2018-01" db="EMBL/GenBank/DDBJ databases">
        <title>Genomic Encyclopedia of Type Strains, Phase III (KMG-III): the genomes of soil and plant-associated and newly described type strains.</title>
        <authorList>
            <person name="Whitman W."/>
        </authorList>
    </citation>
    <scope>NUCLEOTIDE SEQUENCE [LARGE SCALE GENOMIC DNA]</scope>
    <source>
        <strain evidence="2 3">JCM 18070</strain>
    </source>
</reference>
<keyword evidence="3" id="KW-1185">Reference proteome</keyword>
<keyword evidence="1" id="KW-0472">Membrane</keyword>
<evidence type="ECO:0000313" key="2">
    <source>
        <dbReference type="EMBL" id="POR56479.1"/>
    </source>
</evidence>
<feature type="transmembrane region" description="Helical" evidence="1">
    <location>
        <begin position="20"/>
        <end position="42"/>
    </location>
</feature>
<sequence>MVLSRYTEQFKLNAILDEIVFRVTFAVAVPGTLVLLLSGGIGGGSRCPNLPK</sequence>
<proteinExistence type="predicted"/>